<dbReference type="Pfam" id="PF04954">
    <property type="entry name" value="SIP"/>
    <property type="match status" value="1"/>
</dbReference>
<accession>A0A7G9RRG6</accession>
<evidence type="ECO:0000259" key="2">
    <source>
        <dbReference type="PROSITE" id="PS51384"/>
    </source>
</evidence>
<dbReference type="InterPro" id="IPR039261">
    <property type="entry name" value="FNR_nucleotide-bd"/>
</dbReference>
<dbReference type="Proteomes" id="UP000515811">
    <property type="component" value="Chromosome"/>
</dbReference>
<sequence>MESQTHPTPSDSVAEARKPLVERIRVPFASRHMQLETREFVSPGFVRVTLGGADLSDFQSAGFDDHVKVLFPAPGQEKPSLPTLVDGKPHFEPGAARPTARDFTPVRWDASKGRLALEFAVHPAGPAVEWATQAQIGQWVGIAGPRGSMVVSTSLQWHWLLGDASALPAIERRLGELPAHARATVRIRLDNEADRRDLASAAQVDLQWVDSLDEAAAQLALPAGDGFIWAAGENSEMAQLRRTLLAKPGVNARHMRIAAYWKRGEVGHHEELNAGD</sequence>
<dbReference type="Gene3D" id="2.40.30.10">
    <property type="entry name" value="Translation factors"/>
    <property type="match status" value="1"/>
</dbReference>
<evidence type="ECO:0000256" key="1">
    <source>
        <dbReference type="ARBA" id="ARBA00035644"/>
    </source>
</evidence>
<dbReference type="GO" id="GO:0016491">
    <property type="term" value="F:oxidoreductase activity"/>
    <property type="evidence" value="ECO:0007669"/>
    <property type="project" value="InterPro"/>
</dbReference>
<gene>
    <name evidence="3" type="ORF">H9K76_04850</name>
</gene>
<evidence type="ECO:0000313" key="3">
    <source>
        <dbReference type="EMBL" id="QNN58191.1"/>
    </source>
</evidence>
<organism evidence="3 4">
    <name type="scientific">Diaphorobacter ruginosibacter</name>
    <dbReference type="NCBI Taxonomy" id="1715720"/>
    <lineage>
        <taxon>Bacteria</taxon>
        <taxon>Pseudomonadati</taxon>
        <taxon>Pseudomonadota</taxon>
        <taxon>Betaproteobacteria</taxon>
        <taxon>Burkholderiales</taxon>
        <taxon>Comamonadaceae</taxon>
        <taxon>Diaphorobacter</taxon>
    </lineage>
</organism>
<dbReference type="Gene3D" id="3.40.50.80">
    <property type="entry name" value="Nucleotide-binding domain of ferredoxin-NADP reductase (FNR) module"/>
    <property type="match status" value="1"/>
</dbReference>
<dbReference type="PANTHER" id="PTHR30157:SF0">
    <property type="entry name" value="NADPH-DEPENDENT FERRIC-CHELATE REDUCTASE"/>
    <property type="match status" value="1"/>
</dbReference>
<dbReference type="InterPro" id="IPR013113">
    <property type="entry name" value="SIP_FAD-bd"/>
</dbReference>
<evidence type="ECO:0000313" key="4">
    <source>
        <dbReference type="Proteomes" id="UP000515811"/>
    </source>
</evidence>
<name>A0A7G9RRG6_9BURK</name>
<dbReference type="PROSITE" id="PS51384">
    <property type="entry name" value="FAD_FR"/>
    <property type="match status" value="1"/>
</dbReference>
<dbReference type="Pfam" id="PF08021">
    <property type="entry name" value="FAD_binding_9"/>
    <property type="match status" value="1"/>
</dbReference>
<dbReference type="RefSeq" id="WP_187598435.1">
    <property type="nucleotide sequence ID" value="NZ_CP060714.1"/>
</dbReference>
<dbReference type="SUPFAM" id="SSF63380">
    <property type="entry name" value="Riboflavin synthase domain-like"/>
    <property type="match status" value="1"/>
</dbReference>
<comment type="similarity">
    <text evidence="1">Belongs to the SIP oxidoreductase family.</text>
</comment>
<dbReference type="InterPro" id="IPR017927">
    <property type="entry name" value="FAD-bd_FR_type"/>
</dbReference>
<keyword evidence="4" id="KW-1185">Reference proteome</keyword>
<dbReference type="AlphaFoldDB" id="A0A7G9RRG6"/>
<reference evidence="3 4" key="1">
    <citation type="submission" date="2020-08" db="EMBL/GenBank/DDBJ databases">
        <title>Genome sequence of Diaphorobacter ruginosibacter DSM 27467T.</title>
        <authorList>
            <person name="Hyun D.-W."/>
            <person name="Bae J.-W."/>
        </authorList>
    </citation>
    <scope>NUCLEOTIDE SEQUENCE [LARGE SCALE GENOMIC DNA]</scope>
    <source>
        <strain evidence="3 4">DSM 27467</strain>
    </source>
</reference>
<proteinExistence type="inferred from homology"/>
<dbReference type="CDD" id="cd06193">
    <property type="entry name" value="siderophore_interacting"/>
    <property type="match status" value="1"/>
</dbReference>
<feature type="domain" description="FAD-binding FR-type" evidence="2">
    <location>
        <begin position="28"/>
        <end position="152"/>
    </location>
</feature>
<dbReference type="PANTHER" id="PTHR30157">
    <property type="entry name" value="FERRIC REDUCTASE, NADPH-DEPENDENT"/>
    <property type="match status" value="1"/>
</dbReference>
<dbReference type="InterPro" id="IPR039374">
    <property type="entry name" value="SIP_fam"/>
</dbReference>
<protein>
    <submittedName>
        <fullName evidence="3">Siderophore-interacting protein</fullName>
    </submittedName>
</protein>
<dbReference type="EMBL" id="CP060714">
    <property type="protein sequence ID" value="QNN58191.1"/>
    <property type="molecule type" value="Genomic_DNA"/>
</dbReference>
<dbReference type="KEGG" id="drg:H9K76_04850"/>
<dbReference type="InterPro" id="IPR007037">
    <property type="entry name" value="SIP_rossman_dom"/>
</dbReference>
<dbReference type="InterPro" id="IPR017938">
    <property type="entry name" value="Riboflavin_synthase-like_b-brl"/>
</dbReference>